<dbReference type="EMBL" id="DAAUBB010000027">
    <property type="protein sequence ID" value="HAF0952480.1"/>
    <property type="molecule type" value="Genomic_DNA"/>
</dbReference>
<reference evidence="19" key="5">
    <citation type="submission" date="2019-10" db="EMBL/GenBank/DDBJ databases">
        <authorList>
            <consortium name="NCBI Pathogen Detection Project"/>
        </authorList>
    </citation>
    <scope>NUCLEOTIDE SEQUENCE</scope>
    <source>
        <strain evidence="19">Salmonella enterica</strain>
        <strain evidence="25">Sam_7a95f9e7-e3ce-4bed-8134-3e8fe491bb33</strain>
    </source>
</reference>
<evidence type="ECO:0000313" key="5">
    <source>
        <dbReference type="EMBL" id="ECB0113015.1"/>
    </source>
</evidence>
<proteinExistence type="predicted"/>
<evidence type="ECO:0000313" key="33">
    <source>
        <dbReference type="EMBL" id="HAF7212947.1"/>
    </source>
</evidence>
<dbReference type="EMBL" id="AAHWEW010000037">
    <property type="protein sequence ID" value="ECB0113015.1"/>
    <property type="molecule type" value="Genomic_DNA"/>
</dbReference>
<dbReference type="EMBL" id="DAATPT010000038">
    <property type="protein sequence ID" value="HAE9589915.1"/>
    <property type="molecule type" value="Genomic_DNA"/>
</dbReference>
<evidence type="ECO:0000313" key="4">
    <source>
        <dbReference type="EMBL" id="ECA3153510.1"/>
    </source>
</evidence>
<evidence type="ECO:0000313" key="21">
    <source>
        <dbReference type="EMBL" id="HAB4827538.1"/>
    </source>
</evidence>
<dbReference type="EMBL" id="AAMFEA010000002">
    <property type="protein sequence ID" value="EDG7375294.1"/>
    <property type="molecule type" value="Genomic_DNA"/>
</dbReference>
<evidence type="ECO:0000313" key="6">
    <source>
        <dbReference type="EMBL" id="ECS2494487.1"/>
    </source>
</evidence>
<dbReference type="EMBL" id="DAAHHC010000030">
    <property type="protein sequence ID" value="HAB6137054.1"/>
    <property type="molecule type" value="Genomic_DNA"/>
</dbReference>
<dbReference type="EMBL" id="DAAWBP010000079">
    <property type="protein sequence ID" value="HAF7212947.1"/>
    <property type="molecule type" value="Genomic_DNA"/>
</dbReference>
<evidence type="ECO:0000313" key="11">
    <source>
        <dbReference type="EMBL" id="ECV3510717.1"/>
    </source>
</evidence>
<dbReference type="AlphaFoldDB" id="A0A3W0AQY8"/>
<dbReference type="EMBL" id="DAASGR010000008">
    <property type="protein sequence ID" value="HAE5447547.1"/>
    <property type="molecule type" value="Genomic_DNA"/>
</dbReference>
<accession>A0A3W0AQY8</accession>
<dbReference type="Proteomes" id="UP000839886">
    <property type="component" value="Unassembled WGS sequence"/>
</dbReference>
<dbReference type="EMBL" id="AAMEJC010000110">
    <property type="protein sequence ID" value="EDG4924594.1"/>
    <property type="molecule type" value="Genomic_DNA"/>
</dbReference>
<evidence type="ECO:0000256" key="1">
    <source>
        <dbReference type="SAM" id="MobiDB-lite"/>
    </source>
</evidence>
<evidence type="ECO:0000313" key="15">
    <source>
        <dbReference type="EMBL" id="EDG3715554.1"/>
    </source>
</evidence>
<evidence type="ECO:0000313" key="12">
    <source>
        <dbReference type="EMBL" id="ECV3723314.1"/>
    </source>
</evidence>
<dbReference type="EMBL" id="DAAMKF010000036">
    <property type="protein sequence ID" value="HAC6995197.1"/>
    <property type="molecule type" value="Genomic_DNA"/>
</dbReference>
<dbReference type="EMBL" id="AAHCTS010000021">
    <property type="protein sequence ID" value="EBU6589386.1"/>
    <property type="molecule type" value="Genomic_DNA"/>
</dbReference>
<sequence length="144" mass="16003">MKLSYKLVIAAFFVTVIGSFIWSANHYYSKYQYEKKRADEAVQNAESATAITNNVLQSMQIVNTVLEANQHAKQQIALESQRTQADIKVAVADDDCAVRLVPAAAADRLRKYADSLRNSTSNSASSYSDFGNSSTAHPRYSDLW</sequence>
<evidence type="ECO:0000313" key="10">
    <source>
        <dbReference type="EMBL" id="ECU6754146.1"/>
    </source>
</evidence>
<evidence type="ECO:0000313" key="2">
    <source>
        <dbReference type="EMBL" id="EBQ6169116.1"/>
    </source>
</evidence>
<dbReference type="EMBL" id="AAKNIF010000014">
    <property type="protein sequence ID" value="ECT6131938.1"/>
    <property type="molecule type" value="Genomic_DNA"/>
</dbReference>
<evidence type="ECO:0000313" key="13">
    <source>
        <dbReference type="EMBL" id="EDC8515314.1"/>
    </source>
</evidence>
<comment type="caution">
    <text evidence="19">The sequence shown here is derived from an EMBL/GenBank/DDBJ whole genome shotgun (WGS) entry which is preliminary data.</text>
</comment>
<dbReference type="EMBL" id="DAAGWJ010000033">
    <property type="protein sequence ID" value="HAB4827538.1"/>
    <property type="molecule type" value="Genomic_DNA"/>
</dbReference>
<evidence type="ECO:0000313" key="19">
    <source>
        <dbReference type="EMBL" id="HAB1715389.1"/>
    </source>
</evidence>
<dbReference type="RefSeq" id="WP_042826857.1">
    <property type="nucleotide sequence ID" value="NZ_CABWXX010000345.1"/>
</dbReference>
<evidence type="ECO:0000313" key="7">
    <source>
        <dbReference type="EMBL" id="ECS3237329.1"/>
    </source>
</evidence>
<dbReference type="EMBL" id="AAHTYN010000023">
    <property type="protein sequence ID" value="ECA3153510.1"/>
    <property type="molecule type" value="Genomic_DNA"/>
</dbReference>
<evidence type="ECO:0000313" key="24">
    <source>
        <dbReference type="EMBL" id="HAC6995197.1"/>
    </source>
</evidence>
<evidence type="ECO:0000313" key="9">
    <source>
        <dbReference type="EMBL" id="ECT6360618.1"/>
    </source>
</evidence>
<dbReference type="EMBL" id="DAAQOQ010000002">
    <property type="protein sequence ID" value="HAE0208781.1"/>
    <property type="molecule type" value="Genomic_DNA"/>
</dbReference>
<dbReference type="EMBL" id="DAARKL010000040">
    <property type="protein sequence ID" value="HAE2810152.1"/>
    <property type="molecule type" value="Genomic_DNA"/>
</dbReference>
<dbReference type="EMBL" id="AAMBUF010000002">
    <property type="protein sequence ID" value="EDF7418892.1"/>
    <property type="molecule type" value="Genomic_DNA"/>
</dbReference>
<evidence type="ECO:0000313" key="30">
    <source>
        <dbReference type="EMBL" id="HAE9595123.1"/>
    </source>
</evidence>
<dbReference type="EMBL" id="AAGPOU010000018">
    <property type="protein sequence ID" value="EBQ6169116.1"/>
    <property type="molecule type" value="Genomic_DNA"/>
</dbReference>
<reference evidence="6" key="3">
    <citation type="submission" date="2018-07" db="EMBL/GenBank/DDBJ databases">
        <authorList>
            <consortium name="NARMS: The National Antimicrobial Resistance Monitoring System"/>
        </authorList>
    </citation>
    <scope>NUCLEOTIDE SEQUENCE</scope>
    <source>
        <strain evidence="6">CVM N53019</strain>
        <strain evidence="7">CVM N57264F</strain>
        <strain evidence="8">CVM N57632F</strain>
        <strain evidence="12">FSIS11810200</strain>
        <strain evidence="11">FSIS11810652</strain>
        <strain evidence="4">FSIS11816337</strain>
        <strain evidence="9">FSIS1606118</strain>
        <strain evidence="10">FSIS1606285</strain>
        <strain evidence="18">FSIS1710875</strain>
    </source>
</reference>
<reference evidence="5" key="4">
    <citation type="submission" date="2019-01" db="EMBL/GenBank/DDBJ databases">
        <authorList>
            <person name="Ashton P.M."/>
            <person name="Dallman T."/>
            <person name="Nair S."/>
            <person name="De Pinna E."/>
            <person name="Peters T."/>
            <person name="Grant K."/>
        </authorList>
    </citation>
    <scope>NUCLEOTIDE SEQUENCE</scope>
    <source>
        <strain evidence="17">170294</strain>
        <strain evidence="3">252405</strain>
        <strain evidence="15">304435</strain>
        <strain evidence="16">318351</strain>
        <strain evidence="2">414730</strain>
        <strain evidence="5">620480</strain>
    </source>
</reference>
<dbReference type="EMBL" id="DAAGNA010000115">
    <property type="protein sequence ID" value="HAB3741909.1"/>
    <property type="molecule type" value="Genomic_DNA"/>
</dbReference>
<evidence type="ECO:0000313" key="14">
    <source>
        <dbReference type="EMBL" id="EDF7418892.1"/>
    </source>
</evidence>
<evidence type="ECO:0000313" key="17">
    <source>
        <dbReference type="EMBL" id="EDG5180678.1"/>
    </source>
</evidence>
<evidence type="ECO:0000313" key="27">
    <source>
        <dbReference type="EMBL" id="HAE3720222.1"/>
    </source>
</evidence>
<evidence type="ECO:0000313" key="16">
    <source>
        <dbReference type="EMBL" id="EDG4924594.1"/>
    </source>
</evidence>
<protein>
    <submittedName>
        <fullName evidence="19">DUF2570 domain-containing protein</fullName>
    </submittedName>
</protein>
<evidence type="ECO:0000313" key="25">
    <source>
        <dbReference type="EMBL" id="HAE0208781.1"/>
    </source>
</evidence>
<evidence type="ECO:0000313" key="8">
    <source>
        <dbReference type="EMBL" id="ECT6131938.1"/>
    </source>
</evidence>
<name>A0A3W0AQY8_SALDE</name>
<dbReference type="EMBL" id="AAKJFK010000025">
    <property type="protein sequence ID" value="ECS3237329.1"/>
    <property type="molecule type" value="Genomic_DNA"/>
</dbReference>
<evidence type="ECO:0000313" key="20">
    <source>
        <dbReference type="EMBL" id="HAB3741909.1"/>
    </source>
</evidence>
<organism evidence="19">
    <name type="scientific">Salmonella derby</name>
    <dbReference type="NCBI Taxonomy" id="28144"/>
    <lineage>
        <taxon>Bacteria</taxon>
        <taxon>Pseudomonadati</taxon>
        <taxon>Pseudomonadota</taxon>
        <taxon>Gammaproteobacteria</taxon>
        <taxon>Enterobacterales</taxon>
        <taxon>Enterobacteriaceae</taxon>
        <taxon>Salmonella</taxon>
    </lineage>
</organism>
<evidence type="ECO:0000313" key="31">
    <source>
        <dbReference type="EMBL" id="HAF0935793.1"/>
    </source>
</evidence>
<dbReference type="EMBL" id="DAATPR010000099">
    <property type="protein sequence ID" value="HAE9595123.1"/>
    <property type="molecule type" value="Genomic_DNA"/>
</dbReference>
<dbReference type="EMBL" id="AAKIZH010000015">
    <property type="protein sequence ID" value="ECS2494487.1"/>
    <property type="molecule type" value="Genomic_DNA"/>
</dbReference>
<dbReference type="EMBL" id="AAMELK010000017">
    <property type="protein sequence ID" value="EDG5180678.1"/>
    <property type="molecule type" value="Genomic_DNA"/>
</dbReference>
<evidence type="ECO:0000313" key="18">
    <source>
        <dbReference type="EMBL" id="EDG7375294.1"/>
    </source>
</evidence>
<evidence type="ECO:0000313" key="28">
    <source>
        <dbReference type="EMBL" id="HAE5447547.1"/>
    </source>
</evidence>
<feature type="region of interest" description="Disordered" evidence="1">
    <location>
        <begin position="118"/>
        <end position="144"/>
    </location>
</feature>
<evidence type="ECO:0000313" key="29">
    <source>
        <dbReference type="EMBL" id="HAE9589915.1"/>
    </source>
</evidence>
<dbReference type="EMBL" id="AAKRYU010000040">
    <property type="protein sequence ID" value="ECV3723314.1"/>
    <property type="molecule type" value="Genomic_DNA"/>
</dbReference>
<dbReference type="EMBL" id="AAMDYK010000036">
    <property type="protein sequence ID" value="EDG3715554.1"/>
    <property type="molecule type" value="Genomic_DNA"/>
</dbReference>
<reference evidence="13" key="2">
    <citation type="submission" date="2018-07" db="EMBL/GenBank/DDBJ databases">
        <authorList>
            <consortium name="PulseNet: The National Subtyping Network for Foodborne Disease Surveillance"/>
            <person name="Tarr C.L."/>
            <person name="Trees E."/>
            <person name="Katz L.S."/>
            <person name="Carleton-Romer H.A."/>
            <person name="Stroika S."/>
            <person name="Kucerova Z."/>
            <person name="Roache K.F."/>
            <person name="Sabol A.L."/>
            <person name="Besser J."/>
            <person name="Gerner-Smidt P."/>
        </authorList>
    </citation>
    <scope>NUCLEOTIDE SEQUENCE</scope>
    <source>
        <strain evidence="13">PNUSAS004667</strain>
        <strain evidence="14">PNUSAS008389</strain>
    </source>
</reference>
<dbReference type="EMBL" id="DAARSE010000031">
    <property type="protein sequence ID" value="HAE3720222.1"/>
    <property type="molecule type" value="Genomic_DNA"/>
</dbReference>
<reference evidence="19" key="1">
    <citation type="journal article" date="2018" name="Genome Biol.">
        <title>SKESA: strategic k-mer extension for scrupulous assemblies.</title>
        <authorList>
            <person name="Souvorov A."/>
            <person name="Agarwala R."/>
            <person name="Lipman D.J."/>
        </authorList>
    </citation>
    <scope>NUCLEOTIDE SEQUENCE</scope>
    <source>
        <strain evidence="19">Salmonella enterica</strain>
        <strain evidence="25">Sam_7a95f9e7-e3ce-4bed-8134-3e8fe491bb33</strain>
    </source>
</reference>
<feature type="compositionally biased region" description="Low complexity" evidence="1">
    <location>
        <begin position="118"/>
        <end position="128"/>
    </location>
</feature>
<dbReference type="EMBL" id="AALSHD010000233">
    <property type="protein sequence ID" value="EDC8515314.1"/>
    <property type="molecule type" value="Genomic_DNA"/>
</dbReference>
<evidence type="ECO:0000313" key="22">
    <source>
        <dbReference type="EMBL" id="HAB5095307.1"/>
    </source>
</evidence>
<dbReference type="EMBL" id="AAKNKA010000019">
    <property type="protein sequence ID" value="ECT6360618.1"/>
    <property type="molecule type" value="Genomic_DNA"/>
</dbReference>
<dbReference type="EMBL" id="DAAUAT010000004">
    <property type="protein sequence ID" value="HAF0935793.1"/>
    <property type="molecule type" value="Genomic_DNA"/>
</dbReference>
<gene>
    <name evidence="8" type="ORF">A3071_16250</name>
    <name evidence="7" type="ORF">A3Z62_11590</name>
    <name evidence="9" type="ORF">A4R56_15700</name>
    <name evidence="10" type="ORF">A6D66_18640</name>
    <name evidence="6" type="ORF">APM66_14405</name>
    <name evidence="14" type="ORF">B1280_03795</name>
    <name evidence="16" type="ORF">B7M71_22150</name>
    <name evidence="15" type="ORF">B7M84_22765</name>
    <name evidence="17" type="ORF">B7N53_10725</name>
    <name evidence="18" type="ORF">B9Q99_04940</name>
    <name evidence="13" type="ORF">BKQ95_23800</name>
    <name evidence="2" type="ORF">DKO97_17165</name>
    <name evidence="3" type="ORF">DKP15_20235</name>
    <name evidence="12" type="ORF">DNB94_15310</name>
    <name evidence="11" type="ORF">DPL28_17195</name>
    <name evidence="4" type="ORF">EJW65_15485</name>
    <name evidence="5" type="ORF">EUR47_23140</name>
    <name evidence="24" type="ORF">G0E14_20975</name>
    <name evidence="25" type="ORF">G2307_02485</name>
    <name evidence="26" type="ORF">G3377_003667</name>
    <name evidence="27" type="ORF">G4B92_002108</name>
    <name evidence="28" type="ORF">G4H56_002231</name>
    <name evidence="29" type="ORF">G4X28_003934</name>
    <name evidence="30" type="ORF">G4X31_004555</name>
    <name evidence="31" type="ORF">G9W03_001675</name>
    <name evidence="32" type="ORF">G9W30_004215</name>
    <name evidence="33" type="ORF">G9X07_003117</name>
    <name evidence="22" type="ORF">GB096_22740</name>
    <name evidence="23" type="ORF">GB374_23040</name>
    <name evidence="20" type="ORF">GBV43_22190</name>
    <name evidence="19" type="ORF">GBY02_22930</name>
    <name evidence="21" type="ORF">GBZ49_10620</name>
</gene>
<dbReference type="EMBL" id="DAAFWD010000030">
    <property type="protein sequence ID" value="HAB1715389.1"/>
    <property type="molecule type" value="Genomic_DNA"/>
</dbReference>
<evidence type="ECO:0000313" key="3">
    <source>
        <dbReference type="EMBL" id="EBU6589386.1"/>
    </source>
</evidence>
<dbReference type="EMBL" id="DAAGYQ010000029">
    <property type="protein sequence ID" value="HAB5095307.1"/>
    <property type="molecule type" value="Genomic_DNA"/>
</dbReference>
<dbReference type="EMBL" id="AAKSBV010000026">
    <property type="protein sequence ID" value="ECV3510717.1"/>
    <property type="molecule type" value="Genomic_DNA"/>
</dbReference>
<evidence type="ECO:0000313" key="23">
    <source>
        <dbReference type="EMBL" id="HAB6137054.1"/>
    </source>
</evidence>
<dbReference type="EMBL" id="AAKQRN010000023">
    <property type="protein sequence ID" value="ECU6754146.1"/>
    <property type="molecule type" value="Genomic_DNA"/>
</dbReference>
<evidence type="ECO:0000313" key="26">
    <source>
        <dbReference type="EMBL" id="HAE2810152.1"/>
    </source>
</evidence>
<evidence type="ECO:0000313" key="32">
    <source>
        <dbReference type="EMBL" id="HAF0952480.1"/>
    </source>
</evidence>